<dbReference type="AlphaFoldDB" id="A0A914AF54"/>
<dbReference type="EnsemblMetazoa" id="XM_038206415.1">
    <property type="protein sequence ID" value="XP_038062343.1"/>
    <property type="gene ID" value="LOC119732813"/>
</dbReference>
<dbReference type="InterPro" id="IPR008042">
    <property type="entry name" value="Retrotrans_Pao"/>
</dbReference>
<dbReference type="GeneID" id="119732813"/>
<dbReference type="RefSeq" id="XP_038062343.1">
    <property type="nucleotide sequence ID" value="XM_038206415.1"/>
</dbReference>
<accession>A0A914AF54</accession>
<evidence type="ECO:0000313" key="1">
    <source>
        <dbReference type="EnsemblMetazoa" id="XP_038062343.1"/>
    </source>
</evidence>
<dbReference type="PANTHER" id="PTHR47331">
    <property type="entry name" value="PHD-TYPE DOMAIN-CONTAINING PROTEIN"/>
    <property type="match status" value="1"/>
</dbReference>
<dbReference type="PANTHER" id="PTHR47331:SF1">
    <property type="entry name" value="GAG-LIKE PROTEIN"/>
    <property type="match status" value="1"/>
</dbReference>
<dbReference type="OMA" id="NRSIKPY"/>
<dbReference type="Proteomes" id="UP000887568">
    <property type="component" value="Unplaced"/>
</dbReference>
<reference evidence="1" key="1">
    <citation type="submission" date="2022-11" db="UniProtKB">
        <authorList>
            <consortium name="EnsemblMetazoa"/>
        </authorList>
    </citation>
    <scope>IDENTIFICATION</scope>
</reference>
<protein>
    <submittedName>
        <fullName evidence="1">Uncharacterized protein</fullName>
    </submittedName>
</protein>
<dbReference type="Pfam" id="PF05380">
    <property type="entry name" value="Peptidase_A17"/>
    <property type="match status" value="1"/>
</dbReference>
<keyword evidence="2" id="KW-1185">Reference proteome</keyword>
<evidence type="ECO:0000313" key="2">
    <source>
        <dbReference type="Proteomes" id="UP000887568"/>
    </source>
</evidence>
<dbReference type="OrthoDB" id="10051210at2759"/>
<name>A0A914AF54_PATMI</name>
<sequence length="135" mass="15504">MLDLNYEALPTERALGMQWDVELDCFGYKISPSDKPLTKRGMLSVCSSIYDPHGFASPFTLRAKMIIQDLCRRKLSSDESLPSEHLNSWQRWKQLPNIEQFRVNRSIKPYGFGEVVKYQLHHFSDASTVAYGATT</sequence>
<proteinExistence type="predicted"/>
<organism evidence="1 2">
    <name type="scientific">Patiria miniata</name>
    <name type="common">Bat star</name>
    <name type="synonym">Asterina miniata</name>
    <dbReference type="NCBI Taxonomy" id="46514"/>
    <lineage>
        <taxon>Eukaryota</taxon>
        <taxon>Metazoa</taxon>
        <taxon>Echinodermata</taxon>
        <taxon>Eleutherozoa</taxon>
        <taxon>Asterozoa</taxon>
        <taxon>Asteroidea</taxon>
        <taxon>Valvatacea</taxon>
        <taxon>Valvatida</taxon>
        <taxon>Asterinidae</taxon>
        <taxon>Patiria</taxon>
    </lineage>
</organism>